<name>A0A1G8ASD1_9BURK</name>
<gene>
    <name evidence="1" type="ORF">SAMN05216466_10872</name>
</gene>
<evidence type="ECO:0000313" key="2">
    <source>
        <dbReference type="Proteomes" id="UP000199706"/>
    </source>
</evidence>
<proteinExistence type="predicted"/>
<dbReference type="AlphaFoldDB" id="A0A1G8ASD1"/>
<dbReference type="EMBL" id="FNCJ01000008">
    <property type="protein sequence ID" value="SDH23763.1"/>
    <property type="molecule type" value="Genomic_DNA"/>
</dbReference>
<evidence type="ECO:0000313" key="1">
    <source>
        <dbReference type="EMBL" id="SDH23763.1"/>
    </source>
</evidence>
<accession>A0A1G8ASD1</accession>
<dbReference type="Proteomes" id="UP000199706">
    <property type="component" value="Unassembled WGS sequence"/>
</dbReference>
<reference evidence="1 2" key="1">
    <citation type="submission" date="2016-10" db="EMBL/GenBank/DDBJ databases">
        <authorList>
            <person name="de Groot N.N."/>
        </authorList>
    </citation>
    <scope>NUCLEOTIDE SEQUENCE [LARGE SCALE GENOMIC DNA]</scope>
    <source>
        <strain evidence="1 2">LMG 2247</strain>
    </source>
</reference>
<protein>
    <submittedName>
        <fullName evidence="1">Uncharacterized protein</fullName>
    </submittedName>
</protein>
<sequence>MPARPGLRVWPQPACSALLCQPAQPALCSATYFMQHGVEEMRLRIGI</sequence>
<organism evidence="1 2">
    <name type="scientific">Paraburkholderia phenazinium</name>
    <dbReference type="NCBI Taxonomy" id="60549"/>
    <lineage>
        <taxon>Bacteria</taxon>
        <taxon>Pseudomonadati</taxon>
        <taxon>Pseudomonadota</taxon>
        <taxon>Betaproteobacteria</taxon>
        <taxon>Burkholderiales</taxon>
        <taxon>Burkholderiaceae</taxon>
        <taxon>Paraburkholderia</taxon>
    </lineage>
</organism>